<dbReference type="Pfam" id="PF03466">
    <property type="entry name" value="LysR_substrate"/>
    <property type="match status" value="1"/>
</dbReference>
<proteinExistence type="inferred from homology"/>
<dbReference type="Gene3D" id="3.40.190.290">
    <property type="match status" value="1"/>
</dbReference>
<protein>
    <submittedName>
        <fullName evidence="6">LysR substrate-binding domain-containing protein</fullName>
    </submittedName>
</protein>
<dbReference type="InterPro" id="IPR036388">
    <property type="entry name" value="WH-like_DNA-bd_sf"/>
</dbReference>
<dbReference type="SUPFAM" id="SSF46785">
    <property type="entry name" value="Winged helix' DNA-binding domain"/>
    <property type="match status" value="1"/>
</dbReference>
<evidence type="ECO:0000313" key="7">
    <source>
        <dbReference type="Proteomes" id="UP001629214"/>
    </source>
</evidence>
<keyword evidence="4" id="KW-0804">Transcription</keyword>
<dbReference type="PANTHER" id="PTHR30419">
    <property type="entry name" value="HTH-TYPE TRANSCRIPTIONAL REGULATOR YBHD"/>
    <property type="match status" value="1"/>
</dbReference>
<comment type="caution">
    <text evidence="6">The sequence shown here is derived from an EMBL/GenBank/DDBJ whole genome shotgun (WGS) entry which is preliminary data.</text>
</comment>
<dbReference type="Proteomes" id="UP001629214">
    <property type="component" value="Unassembled WGS sequence"/>
</dbReference>
<evidence type="ECO:0000259" key="5">
    <source>
        <dbReference type="PROSITE" id="PS50931"/>
    </source>
</evidence>
<dbReference type="EMBL" id="JAQQFR010000008">
    <property type="protein sequence ID" value="MFL9879468.1"/>
    <property type="molecule type" value="Genomic_DNA"/>
</dbReference>
<sequence>MSDAKTGGANNPRPNIPLTDVMLRRLKLKPLLIFERVLSSSSIARAARELNLTQPAVTKAIQELEADLDVPLFERTNRGVTPTCYGTLLGTRVKTVIAELRYLTDELNTFRTGDSGHVIIGTVISASARLLPQAITRLKHQRPGVLVTVRDGPTDQLFPALATGELDIVVGRLPERDLPLARMYAFEHSVLYREALCAVVGCKHPLAKRMDIQLSDLLDWPWIFPLQVSPARLTAEHLFLDAGLSIPTNVVESLSVLTNIGLMQDSPSISLMPRAVAQHFANLNLLSILELGDLGDFGDIGYSIRTDREPTPAAQAFIKCLKETAAEY</sequence>
<dbReference type="InterPro" id="IPR005119">
    <property type="entry name" value="LysR_subst-bd"/>
</dbReference>
<dbReference type="InterPro" id="IPR000847">
    <property type="entry name" value="LysR_HTH_N"/>
</dbReference>
<name>A0ABW8ZAT1_9BURK</name>
<evidence type="ECO:0000256" key="1">
    <source>
        <dbReference type="ARBA" id="ARBA00009437"/>
    </source>
</evidence>
<dbReference type="SUPFAM" id="SSF53850">
    <property type="entry name" value="Periplasmic binding protein-like II"/>
    <property type="match status" value="1"/>
</dbReference>
<keyword evidence="7" id="KW-1185">Reference proteome</keyword>
<gene>
    <name evidence="6" type="ORF">PQR63_13805</name>
</gene>
<dbReference type="Pfam" id="PF00126">
    <property type="entry name" value="HTH_1"/>
    <property type="match status" value="1"/>
</dbReference>
<comment type="similarity">
    <text evidence="1">Belongs to the LysR transcriptional regulatory family.</text>
</comment>
<feature type="domain" description="HTH lysR-type" evidence="5">
    <location>
        <begin position="26"/>
        <end position="83"/>
    </location>
</feature>
<reference evidence="6 7" key="1">
    <citation type="journal article" date="2024" name="Chem. Sci.">
        <title>Discovery of megapolipeptins by genome mining of a Burkholderiales bacteria collection.</title>
        <authorList>
            <person name="Paulo B.S."/>
            <person name="Recchia M.J.J."/>
            <person name="Lee S."/>
            <person name="Fergusson C.H."/>
            <person name="Romanowski S.B."/>
            <person name="Hernandez A."/>
            <person name="Krull N."/>
            <person name="Liu D.Y."/>
            <person name="Cavanagh H."/>
            <person name="Bos A."/>
            <person name="Gray C.A."/>
            <person name="Murphy B.T."/>
            <person name="Linington R.G."/>
            <person name="Eustaquio A.S."/>
        </authorList>
    </citation>
    <scope>NUCLEOTIDE SEQUENCE [LARGE SCALE GENOMIC DNA]</scope>
    <source>
        <strain evidence="6 7">RL21-008-BIB-B</strain>
    </source>
</reference>
<keyword evidence="3" id="KW-0238">DNA-binding</keyword>
<dbReference type="PANTHER" id="PTHR30419:SF8">
    <property type="entry name" value="NITROGEN ASSIMILATION TRANSCRIPTIONAL ACTIVATOR-RELATED"/>
    <property type="match status" value="1"/>
</dbReference>
<dbReference type="PROSITE" id="PS50931">
    <property type="entry name" value="HTH_LYSR"/>
    <property type="match status" value="1"/>
</dbReference>
<dbReference type="InterPro" id="IPR036390">
    <property type="entry name" value="WH_DNA-bd_sf"/>
</dbReference>
<evidence type="ECO:0000256" key="4">
    <source>
        <dbReference type="ARBA" id="ARBA00023163"/>
    </source>
</evidence>
<keyword evidence="2" id="KW-0805">Transcription regulation</keyword>
<dbReference type="PRINTS" id="PR00039">
    <property type="entry name" value="HTHLYSR"/>
</dbReference>
<evidence type="ECO:0000256" key="2">
    <source>
        <dbReference type="ARBA" id="ARBA00023015"/>
    </source>
</evidence>
<organism evidence="6 7">
    <name type="scientific">Herbaspirillum rhizosphaerae</name>
    <dbReference type="NCBI Taxonomy" id="346179"/>
    <lineage>
        <taxon>Bacteria</taxon>
        <taxon>Pseudomonadati</taxon>
        <taxon>Pseudomonadota</taxon>
        <taxon>Betaproteobacteria</taxon>
        <taxon>Burkholderiales</taxon>
        <taxon>Oxalobacteraceae</taxon>
        <taxon>Herbaspirillum</taxon>
    </lineage>
</organism>
<accession>A0ABW8ZAT1</accession>
<dbReference type="InterPro" id="IPR050950">
    <property type="entry name" value="HTH-type_LysR_regulators"/>
</dbReference>
<dbReference type="RefSeq" id="WP_408168471.1">
    <property type="nucleotide sequence ID" value="NZ_JAQQFR010000008.1"/>
</dbReference>
<dbReference type="Gene3D" id="1.10.10.10">
    <property type="entry name" value="Winged helix-like DNA-binding domain superfamily/Winged helix DNA-binding domain"/>
    <property type="match status" value="1"/>
</dbReference>
<evidence type="ECO:0000256" key="3">
    <source>
        <dbReference type="ARBA" id="ARBA00023125"/>
    </source>
</evidence>
<evidence type="ECO:0000313" key="6">
    <source>
        <dbReference type="EMBL" id="MFL9879468.1"/>
    </source>
</evidence>